<reference evidence="1" key="1">
    <citation type="journal article" date="2015" name="Nature">
        <title>Complex archaea that bridge the gap between prokaryotes and eukaryotes.</title>
        <authorList>
            <person name="Spang A."/>
            <person name="Saw J.H."/>
            <person name="Jorgensen S.L."/>
            <person name="Zaremba-Niedzwiedzka K."/>
            <person name="Martijn J."/>
            <person name="Lind A.E."/>
            <person name="van Eijk R."/>
            <person name="Schleper C."/>
            <person name="Guy L."/>
            <person name="Ettema T.J."/>
        </authorList>
    </citation>
    <scope>NUCLEOTIDE SEQUENCE</scope>
</reference>
<evidence type="ECO:0000313" key="1">
    <source>
        <dbReference type="EMBL" id="KKL05401.1"/>
    </source>
</evidence>
<organism evidence="1">
    <name type="scientific">marine sediment metagenome</name>
    <dbReference type="NCBI Taxonomy" id="412755"/>
    <lineage>
        <taxon>unclassified sequences</taxon>
        <taxon>metagenomes</taxon>
        <taxon>ecological metagenomes</taxon>
    </lineage>
</organism>
<dbReference type="AlphaFoldDB" id="A0A0F9CI73"/>
<name>A0A0F9CI73_9ZZZZ</name>
<accession>A0A0F9CI73</accession>
<proteinExistence type="predicted"/>
<dbReference type="EMBL" id="LAZR01044133">
    <property type="protein sequence ID" value="KKL05401.1"/>
    <property type="molecule type" value="Genomic_DNA"/>
</dbReference>
<feature type="non-terminal residue" evidence="1">
    <location>
        <position position="70"/>
    </location>
</feature>
<protein>
    <submittedName>
        <fullName evidence="1">Uncharacterized protein</fullName>
    </submittedName>
</protein>
<gene>
    <name evidence="1" type="ORF">LCGC14_2606430</name>
</gene>
<comment type="caution">
    <text evidence="1">The sequence shown here is derived from an EMBL/GenBank/DDBJ whole genome shotgun (WGS) entry which is preliminary data.</text>
</comment>
<sequence>MILRNAIEIAGEGGRIREDIWGKSHPCILIKKASLIWETGETLEIVWNKNMLIATDWQVIPPEPEPVIEV</sequence>